<evidence type="ECO:0000256" key="3">
    <source>
        <dbReference type="ARBA" id="ARBA00007786"/>
    </source>
</evidence>
<comment type="similarity">
    <text evidence="2">In the N-terminal section; belongs to the PMEI family.</text>
</comment>
<evidence type="ECO:0000313" key="9">
    <source>
        <dbReference type="EMBL" id="KAL3724431.1"/>
    </source>
</evidence>
<feature type="domain" description="Pectinesterase inhibitor" evidence="8">
    <location>
        <begin position="32"/>
        <end position="172"/>
    </location>
</feature>
<dbReference type="NCBIfam" id="TIGR01614">
    <property type="entry name" value="PME_inhib"/>
    <property type="match status" value="1"/>
</dbReference>
<dbReference type="CDD" id="cd15798">
    <property type="entry name" value="PMEI-like_3"/>
    <property type="match status" value="1"/>
</dbReference>
<dbReference type="GO" id="GO:0045490">
    <property type="term" value="P:pectin catabolic process"/>
    <property type="evidence" value="ECO:0007669"/>
    <property type="project" value="UniProtKB-UniRule"/>
</dbReference>
<keyword evidence="10" id="KW-1185">Reference proteome</keyword>
<sequence>MCFSLILFLITLHLSSSVVSGYPLTKRPSPSHFSVFPRASTLATRPASKAELFEGSVKLALAHVESARAMAQNLTLSHHKVPAKSPPSSIADCLELFDDTIDLLANVVSCGGGTAKGCQPDDVETWLSASLTNQETCLDSLQDINKVRESRVDMMRTISQNISHSLNHTLALYASTRPTKEASWQRRRALLSDTFPHWVSGMERKLLEAPVEKIKASAVVSKDGTGTHTTIGEALLFVHASKAKEGGGSKGRTVIYVKSGTYKENLKIPTKQKNVMLVGDGKGKTVIVSDRNAKDGWTTFQSATVAAMGEGFMSRDITFENNAGPDKHQAVALRIGSDRSVVYRCSILGYQDTLYAHSKRQFYRETDIYGTVDFIFGNSAVVLQKCNIYARKPLSGQHNFVTAQGRTSPYQNTGISIHDCKIGAASDSVPLESKPTTFLGRPWKQYSRTVVMQSLLDGSIHPLGWSPWSGDFALKTLFYGEYRNSGPGAPIAGRVQWASYHGSLTSAQAQPFTVAQFISGNLWLPSTGVSFDSGLIG</sequence>
<dbReference type="Pfam" id="PF04043">
    <property type="entry name" value="PMEI"/>
    <property type="match status" value="1"/>
</dbReference>
<feature type="chain" id="PRO_5044528759" description="Pectinesterase" evidence="7">
    <location>
        <begin position="22"/>
        <end position="537"/>
    </location>
</feature>
<proteinExistence type="inferred from homology"/>
<dbReference type="SMART" id="SM00856">
    <property type="entry name" value="PMEI"/>
    <property type="match status" value="1"/>
</dbReference>
<dbReference type="Pfam" id="PF01095">
    <property type="entry name" value="Pectinesterase"/>
    <property type="match status" value="1"/>
</dbReference>
<feature type="active site" evidence="6">
    <location>
        <position position="373"/>
    </location>
</feature>
<protein>
    <recommendedName>
        <fullName evidence="7">Pectinesterase</fullName>
        <ecNumber evidence="7">3.1.1.11</ecNumber>
    </recommendedName>
</protein>
<evidence type="ECO:0000256" key="7">
    <source>
        <dbReference type="RuleBase" id="RU000589"/>
    </source>
</evidence>
<dbReference type="EMBL" id="JBJKBG010000008">
    <property type="protein sequence ID" value="KAL3724431.1"/>
    <property type="molecule type" value="Genomic_DNA"/>
</dbReference>
<dbReference type="InterPro" id="IPR033131">
    <property type="entry name" value="Pectinesterase_Asp_AS"/>
</dbReference>
<keyword evidence="7" id="KW-0964">Secreted</keyword>
<dbReference type="InterPro" id="IPR011050">
    <property type="entry name" value="Pectin_lyase_fold/virulence"/>
</dbReference>
<dbReference type="FunFam" id="2.160.20.10:FF:000001">
    <property type="entry name" value="Pectinesterase"/>
    <property type="match status" value="1"/>
</dbReference>
<dbReference type="GO" id="GO:0042545">
    <property type="term" value="P:cell wall modification"/>
    <property type="evidence" value="ECO:0007669"/>
    <property type="project" value="UniProtKB-UniRule"/>
</dbReference>
<keyword evidence="5 7" id="KW-0063">Aspartyl esterase</keyword>
<keyword evidence="7" id="KW-0961">Cell wall biogenesis/degradation</keyword>
<keyword evidence="7" id="KW-0134">Cell wall</keyword>
<accession>A0ABD3JEB8</accession>
<dbReference type="AlphaFoldDB" id="A0ABD3JEB8"/>
<dbReference type="Proteomes" id="UP001634007">
    <property type="component" value="Unassembled WGS sequence"/>
</dbReference>
<comment type="catalytic activity">
    <reaction evidence="7">
        <text>[(1-&gt;4)-alpha-D-galacturonosyl methyl ester](n) + n H2O = [(1-&gt;4)-alpha-D-galacturonosyl](n) + n methanol + n H(+)</text>
        <dbReference type="Rhea" id="RHEA:22380"/>
        <dbReference type="Rhea" id="RHEA-COMP:14570"/>
        <dbReference type="Rhea" id="RHEA-COMP:14573"/>
        <dbReference type="ChEBI" id="CHEBI:15377"/>
        <dbReference type="ChEBI" id="CHEBI:15378"/>
        <dbReference type="ChEBI" id="CHEBI:17790"/>
        <dbReference type="ChEBI" id="CHEBI:140522"/>
        <dbReference type="ChEBI" id="CHEBI:140523"/>
        <dbReference type="EC" id="3.1.1.11"/>
    </reaction>
</comment>
<dbReference type="Gene3D" id="2.160.20.10">
    <property type="entry name" value="Single-stranded right-handed beta-helix, Pectin lyase-like"/>
    <property type="match status" value="1"/>
</dbReference>
<dbReference type="EC" id="3.1.1.11" evidence="7"/>
<dbReference type="InterPro" id="IPR012334">
    <property type="entry name" value="Pectin_lyas_fold"/>
</dbReference>
<name>A0ABD3JEB8_EUCGL</name>
<dbReference type="PANTHER" id="PTHR31707">
    <property type="entry name" value="PECTINESTERASE"/>
    <property type="match status" value="1"/>
</dbReference>
<evidence type="ECO:0000256" key="1">
    <source>
        <dbReference type="ARBA" id="ARBA00005184"/>
    </source>
</evidence>
<organism evidence="9 10">
    <name type="scientific">Eucalyptus globulus</name>
    <name type="common">Tasmanian blue gum</name>
    <dbReference type="NCBI Taxonomy" id="34317"/>
    <lineage>
        <taxon>Eukaryota</taxon>
        <taxon>Viridiplantae</taxon>
        <taxon>Streptophyta</taxon>
        <taxon>Embryophyta</taxon>
        <taxon>Tracheophyta</taxon>
        <taxon>Spermatophyta</taxon>
        <taxon>Magnoliopsida</taxon>
        <taxon>eudicotyledons</taxon>
        <taxon>Gunneridae</taxon>
        <taxon>Pentapetalae</taxon>
        <taxon>rosids</taxon>
        <taxon>malvids</taxon>
        <taxon>Myrtales</taxon>
        <taxon>Myrtaceae</taxon>
        <taxon>Myrtoideae</taxon>
        <taxon>Eucalypteae</taxon>
        <taxon>Eucalyptus</taxon>
    </lineage>
</organism>
<evidence type="ECO:0000256" key="2">
    <source>
        <dbReference type="ARBA" id="ARBA00006027"/>
    </source>
</evidence>
<dbReference type="InterPro" id="IPR035513">
    <property type="entry name" value="Invertase/methylesterase_inhib"/>
</dbReference>
<reference evidence="9 10" key="1">
    <citation type="submission" date="2024-11" db="EMBL/GenBank/DDBJ databases">
        <title>Chromosome-level genome assembly of Eucalyptus globulus Labill. provides insights into its genome evolution.</title>
        <authorList>
            <person name="Li X."/>
        </authorList>
    </citation>
    <scope>NUCLEOTIDE SEQUENCE [LARGE SCALE GENOMIC DNA]</scope>
    <source>
        <strain evidence="9">CL2024</strain>
        <tissue evidence="9">Fresh tender leaves</tissue>
    </source>
</reference>
<evidence type="ECO:0000256" key="5">
    <source>
        <dbReference type="ARBA" id="ARBA00023085"/>
    </source>
</evidence>
<dbReference type="SUPFAM" id="SSF51126">
    <property type="entry name" value="Pectin lyase-like"/>
    <property type="match status" value="1"/>
</dbReference>
<feature type="signal peptide" evidence="7">
    <location>
        <begin position="1"/>
        <end position="21"/>
    </location>
</feature>
<evidence type="ECO:0000256" key="6">
    <source>
        <dbReference type="PROSITE-ProRule" id="PRU10040"/>
    </source>
</evidence>
<comment type="subcellular location">
    <subcellularLocation>
        <location evidence="7">Secreted</location>
        <location evidence="7">Cell wall</location>
    </subcellularLocation>
</comment>
<dbReference type="InterPro" id="IPR018040">
    <property type="entry name" value="Pectinesterase_Tyr_AS"/>
</dbReference>
<keyword evidence="4 7" id="KW-0378">Hydrolase</keyword>
<dbReference type="SUPFAM" id="SSF101148">
    <property type="entry name" value="Plant invertase/pectin methylesterase inhibitor"/>
    <property type="match status" value="1"/>
</dbReference>
<comment type="similarity">
    <text evidence="3">In the C-terminal section; belongs to the pectinesterase family.</text>
</comment>
<dbReference type="PROSITE" id="PS00503">
    <property type="entry name" value="PECTINESTERASE_2"/>
    <property type="match status" value="1"/>
</dbReference>
<comment type="pathway">
    <text evidence="1 7">Glycan metabolism; pectin degradation; 2-dehydro-3-deoxy-D-gluconate from pectin: step 1/5.</text>
</comment>
<comment type="function">
    <text evidence="7">Acts in the modification of cell walls via demethylesterification of cell wall pectin.</text>
</comment>
<dbReference type="GO" id="GO:0030599">
    <property type="term" value="F:pectinesterase activity"/>
    <property type="evidence" value="ECO:0007669"/>
    <property type="project" value="UniProtKB-UniRule"/>
</dbReference>
<dbReference type="Gene3D" id="1.20.140.40">
    <property type="entry name" value="Invertase/pectin methylesterase inhibitor family protein"/>
    <property type="match status" value="1"/>
</dbReference>
<comment type="caution">
    <text evidence="9">The sequence shown here is derived from an EMBL/GenBank/DDBJ whole genome shotgun (WGS) entry which is preliminary data.</text>
</comment>
<evidence type="ECO:0000259" key="8">
    <source>
        <dbReference type="SMART" id="SM00856"/>
    </source>
</evidence>
<dbReference type="InterPro" id="IPR000070">
    <property type="entry name" value="Pectinesterase_cat"/>
</dbReference>
<keyword evidence="7" id="KW-0732">Signal</keyword>
<gene>
    <name evidence="9" type="ORF">ACJRO7_029577</name>
</gene>
<dbReference type="InterPro" id="IPR006501">
    <property type="entry name" value="Pectinesterase_inhib_dom"/>
</dbReference>
<evidence type="ECO:0000256" key="4">
    <source>
        <dbReference type="ARBA" id="ARBA00022801"/>
    </source>
</evidence>
<evidence type="ECO:0000313" key="10">
    <source>
        <dbReference type="Proteomes" id="UP001634007"/>
    </source>
</evidence>
<dbReference type="PROSITE" id="PS00800">
    <property type="entry name" value="PECTINESTERASE_1"/>
    <property type="match status" value="1"/>
</dbReference>